<dbReference type="CDD" id="cd00082">
    <property type="entry name" value="HisKA"/>
    <property type="match status" value="1"/>
</dbReference>
<dbReference type="InterPro" id="IPR050398">
    <property type="entry name" value="HssS/ArlS-like"/>
</dbReference>
<dbReference type="InterPro" id="IPR003661">
    <property type="entry name" value="HisK_dim/P_dom"/>
</dbReference>
<dbReference type="SMART" id="SM00388">
    <property type="entry name" value="HisKA"/>
    <property type="match status" value="1"/>
</dbReference>
<evidence type="ECO:0000256" key="4">
    <source>
        <dbReference type="ARBA" id="ARBA00022475"/>
    </source>
</evidence>
<keyword evidence="6" id="KW-0808">Transferase</keyword>
<dbReference type="RefSeq" id="WP_253053538.1">
    <property type="nucleotide sequence ID" value="NZ_JAMXWN010000004.1"/>
</dbReference>
<feature type="transmembrane region" description="Helical" evidence="15">
    <location>
        <begin position="159"/>
        <end position="183"/>
    </location>
</feature>
<dbReference type="Gene3D" id="6.10.340.10">
    <property type="match status" value="1"/>
</dbReference>
<dbReference type="PANTHER" id="PTHR45528:SF1">
    <property type="entry name" value="SENSOR HISTIDINE KINASE CPXA"/>
    <property type="match status" value="1"/>
</dbReference>
<dbReference type="InterPro" id="IPR003660">
    <property type="entry name" value="HAMP_dom"/>
</dbReference>
<evidence type="ECO:0000256" key="8">
    <source>
        <dbReference type="ARBA" id="ARBA00022741"/>
    </source>
</evidence>
<dbReference type="Pfam" id="PF02518">
    <property type="entry name" value="HATPase_c"/>
    <property type="match status" value="1"/>
</dbReference>
<keyword evidence="13 15" id="KW-0472">Membrane</keyword>
<keyword evidence="5" id="KW-0597">Phosphoprotein</keyword>
<dbReference type="CDD" id="cd06225">
    <property type="entry name" value="HAMP"/>
    <property type="match status" value="1"/>
</dbReference>
<organism evidence="18 19">
    <name type="scientific">Sporolactobacillus kofuensis</name>
    <dbReference type="NCBI Taxonomy" id="269672"/>
    <lineage>
        <taxon>Bacteria</taxon>
        <taxon>Bacillati</taxon>
        <taxon>Bacillota</taxon>
        <taxon>Bacilli</taxon>
        <taxon>Bacillales</taxon>
        <taxon>Sporolactobacillaceae</taxon>
        <taxon>Sporolactobacillus</taxon>
    </lineage>
</organism>
<dbReference type="InterPro" id="IPR036097">
    <property type="entry name" value="HisK_dim/P_sf"/>
</dbReference>
<evidence type="ECO:0000256" key="11">
    <source>
        <dbReference type="ARBA" id="ARBA00022989"/>
    </source>
</evidence>
<evidence type="ECO:0000256" key="7">
    <source>
        <dbReference type="ARBA" id="ARBA00022692"/>
    </source>
</evidence>
<dbReference type="CDD" id="cd00075">
    <property type="entry name" value="HATPase"/>
    <property type="match status" value="1"/>
</dbReference>
<dbReference type="InterPro" id="IPR004358">
    <property type="entry name" value="Sig_transdc_His_kin-like_C"/>
</dbReference>
<dbReference type="SUPFAM" id="SSF55874">
    <property type="entry name" value="ATPase domain of HSP90 chaperone/DNA topoisomerase II/histidine kinase"/>
    <property type="match status" value="1"/>
</dbReference>
<comment type="caution">
    <text evidence="18">The sequence shown here is derived from an EMBL/GenBank/DDBJ whole genome shotgun (WGS) entry which is preliminary data.</text>
</comment>
<accession>A0ABW1WD02</accession>
<evidence type="ECO:0000313" key="18">
    <source>
        <dbReference type="EMBL" id="MFC6386256.1"/>
    </source>
</evidence>
<evidence type="ECO:0000256" key="13">
    <source>
        <dbReference type="ARBA" id="ARBA00023136"/>
    </source>
</evidence>
<evidence type="ECO:0000256" key="5">
    <source>
        <dbReference type="ARBA" id="ARBA00022553"/>
    </source>
</evidence>
<evidence type="ECO:0000256" key="6">
    <source>
        <dbReference type="ARBA" id="ARBA00022679"/>
    </source>
</evidence>
<dbReference type="PROSITE" id="PS50109">
    <property type="entry name" value="HIS_KIN"/>
    <property type="match status" value="1"/>
</dbReference>
<reference evidence="19" key="1">
    <citation type="journal article" date="2019" name="Int. J. Syst. Evol. Microbiol.">
        <title>The Global Catalogue of Microorganisms (GCM) 10K type strain sequencing project: providing services to taxonomists for standard genome sequencing and annotation.</title>
        <authorList>
            <consortium name="The Broad Institute Genomics Platform"/>
            <consortium name="The Broad Institute Genome Sequencing Center for Infectious Disease"/>
            <person name="Wu L."/>
            <person name="Ma J."/>
        </authorList>
    </citation>
    <scope>NUCLEOTIDE SEQUENCE [LARGE SCALE GENOMIC DNA]</scope>
    <source>
        <strain evidence="19">CCUG 42001</strain>
    </source>
</reference>
<feature type="coiled-coil region" evidence="14">
    <location>
        <begin position="210"/>
        <end position="240"/>
    </location>
</feature>
<feature type="domain" description="HAMP" evidence="17">
    <location>
        <begin position="184"/>
        <end position="236"/>
    </location>
</feature>
<dbReference type="SMART" id="SM00304">
    <property type="entry name" value="HAMP"/>
    <property type="match status" value="1"/>
</dbReference>
<dbReference type="Proteomes" id="UP001596267">
    <property type="component" value="Unassembled WGS sequence"/>
</dbReference>
<evidence type="ECO:0000256" key="9">
    <source>
        <dbReference type="ARBA" id="ARBA00022777"/>
    </source>
</evidence>
<comment type="subcellular location">
    <subcellularLocation>
        <location evidence="2">Cell membrane</location>
        <topology evidence="2">Multi-pass membrane protein</topology>
    </subcellularLocation>
</comment>
<dbReference type="EC" id="2.7.13.3" evidence="3"/>
<keyword evidence="7 15" id="KW-0812">Transmembrane</keyword>
<keyword evidence="9" id="KW-0418">Kinase</keyword>
<evidence type="ECO:0000313" key="19">
    <source>
        <dbReference type="Proteomes" id="UP001596267"/>
    </source>
</evidence>
<keyword evidence="19" id="KW-1185">Reference proteome</keyword>
<evidence type="ECO:0000259" key="17">
    <source>
        <dbReference type="PROSITE" id="PS50885"/>
    </source>
</evidence>
<gene>
    <name evidence="18" type="ORF">ACFP7A_06565</name>
</gene>
<dbReference type="Pfam" id="PF00512">
    <property type="entry name" value="HisKA"/>
    <property type="match status" value="1"/>
</dbReference>
<dbReference type="InterPro" id="IPR036890">
    <property type="entry name" value="HATPase_C_sf"/>
</dbReference>
<dbReference type="Gene3D" id="1.10.287.130">
    <property type="match status" value="1"/>
</dbReference>
<feature type="domain" description="Histidine kinase" evidence="16">
    <location>
        <begin position="244"/>
        <end position="457"/>
    </location>
</feature>
<protein>
    <recommendedName>
        <fullName evidence="3">histidine kinase</fullName>
        <ecNumber evidence="3">2.7.13.3</ecNumber>
    </recommendedName>
</protein>
<dbReference type="PRINTS" id="PR00344">
    <property type="entry name" value="BCTRLSENSOR"/>
</dbReference>
<dbReference type="GO" id="GO:0005524">
    <property type="term" value="F:ATP binding"/>
    <property type="evidence" value="ECO:0007669"/>
    <property type="project" value="UniProtKB-KW"/>
</dbReference>
<keyword evidence="11 15" id="KW-1133">Transmembrane helix</keyword>
<sequence>MTRKLVLHFMIIILLTLALSETVLFWAVRHYFYDRVENTLQVHAQDSNSLYKKFNSKLVIHRWSNPLNEVMDSFKFSGTTLEIYDASGNMVDSSTNVIDPSKIELNASLFYNNEFAQVERLASTGEKVMAVYFPVHVRGKVYILRYLSSLIPVDHELRIILLASLLCGGAVALLVFVVSLKLAQSIATPMKQMIDVSSKMASGNFTIRMHEDYQDELGDLAKTLNSMADEIQKNERLQNTFISSISHDLLTPLTGIKGWSETMLMDEATTIDEFREGLTVISKESNRLTQLVGDLLDLSKLKQNTLTIHRERIRIDEVLKRSIRSIQMKAAAKNCRVVIQHDKKVVVDADANRMQQVLINLLANAIKFADAGTQIIASIDEDQTSIRISIKDWGVVIEQNEIPKLTDPFYQTKSNGRGSGLGLAISKNIIDLHGGTLSITSDLKSGTKVVITLPKAE</sequence>
<dbReference type="PANTHER" id="PTHR45528">
    <property type="entry name" value="SENSOR HISTIDINE KINASE CPXA"/>
    <property type="match status" value="1"/>
</dbReference>
<evidence type="ECO:0000259" key="16">
    <source>
        <dbReference type="PROSITE" id="PS50109"/>
    </source>
</evidence>
<evidence type="ECO:0000256" key="10">
    <source>
        <dbReference type="ARBA" id="ARBA00022840"/>
    </source>
</evidence>
<keyword evidence="4" id="KW-1003">Cell membrane</keyword>
<dbReference type="SUPFAM" id="SSF47384">
    <property type="entry name" value="Homodimeric domain of signal transducing histidine kinase"/>
    <property type="match status" value="1"/>
</dbReference>
<name>A0ABW1WD02_9BACL</name>
<evidence type="ECO:0000256" key="15">
    <source>
        <dbReference type="SAM" id="Phobius"/>
    </source>
</evidence>
<dbReference type="SMART" id="SM00387">
    <property type="entry name" value="HATPase_c"/>
    <property type="match status" value="1"/>
</dbReference>
<keyword evidence="14" id="KW-0175">Coiled coil</keyword>
<dbReference type="InterPro" id="IPR003594">
    <property type="entry name" value="HATPase_dom"/>
</dbReference>
<evidence type="ECO:0000256" key="1">
    <source>
        <dbReference type="ARBA" id="ARBA00000085"/>
    </source>
</evidence>
<dbReference type="InterPro" id="IPR005467">
    <property type="entry name" value="His_kinase_dom"/>
</dbReference>
<keyword evidence="8" id="KW-0547">Nucleotide-binding</keyword>
<evidence type="ECO:0000256" key="2">
    <source>
        <dbReference type="ARBA" id="ARBA00004651"/>
    </source>
</evidence>
<evidence type="ECO:0000256" key="14">
    <source>
        <dbReference type="SAM" id="Coils"/>
    </source>
</evidence>
<dbReference type="PROSITE" id="PS50885">
    <property type="entry name" value="HAMP"/>
    <property type="match status" value="1"/>
</dbReference>
<comment type="catalytic activity">
    <reaction evidence="1">
        <text>ATP + protein L-histidine = ADP + protein N-phospho-L-histidine.</text>
        <dbReference type="EC" id="2.7.13.3"/>
    </reaction>
</comment>
<proteinExistence type="predicted"/>
<dbReference type="Pfam" id="PF00672">
    <property type="entry name" value="HAMP"/>
    <property type="match status" value="1"/>
</dbReference>
<evidence type="ECO:0000256" key="3">
    <source>
        <dbReference type="ARBA" id="ARBA00012438"/>
    </source>
</evidence>
<dbReference type="EMBL" id="JBHSTQ010000005">
    <property type="protein sequence ID" value="MFC6386256.1"/>
    <property type="molecule type" value="Genomic_DNA"/>
</dbReference>
<evidence type="ECO:0000256" key="12">
    <source>
        <dbReference type="ARBA" id="ARBA00023012"/>
    </source>
</evidence>
<dbReference type="Gene3D" id="3.30.565.10">
    <property type="entry name" value="Histidine kinase-like ATPase, C-terminal domain"/>
    <property type="match status" value="1"/>
</dbReference>
<keyword evidence="10 18" id="KW-0067">ATP-binding</keyword>
<keyword evidence="12" id="KW-0902">Two-component regulatory system</keyword>
<dbReference type="SUPFAM" id="SSF158472">
    <property type="entry name" value="HAMP domain-like"/>
    <property type="match status" value="1"/>
</dbReference>